<feature type="compositionally biased region" description="Basic residues" evidence="4">
    <location>
        <begin position="1"/>
        <end position="16"/>
    </location>
</feature>
<dbReference type="EMBL" id="GG666606">
    <property type="protein sequence ID" value="EEN49802.1"/>
    <property type="molecule type" value="Genomic_DNA"/>
</dbReference>
<feature type="compositionally biased region" description="Basic and acidic residues" evidence="4">
    <location>
        <begin position="1156"/>
        <end position="1166"/>
    </location>
</feature>
<dbReference type="InParanoid" id="C3ZC30"/>
<evidence type="ECO:0000256" key="4">
    <source>
        <dbReference type="SAM" id="MobiDB-lite"/>
    </source>
</evidence>
<gene>
    <name evidence="5" type="ORF">BRAFLDRAFT_121098</name>
</gene>
<dbReference type="eggNOG" id="ENOG502TGUX">
    <property type="taxonomic scope" value="Eukaryota"/>
</dbReference>
<dbReference type="GO" id="GO:0005615">
    <property type="term" value="C:extracellular space"/>
    <property type="evidence" value="ECO:0007669"/>
    <property type="project" value="InterPro"/>
</dbReference>
<dbReference type="InterPro" id="IPR020858">
    <property type="entry name" value="Serum_albumin-like"/>
</dbReference>
<accession>C3ZC30</accession>
<dbReference type="AlphaFoldDB" id="C3ZC30"/>
<evidence type="ECO:0000313" key="5">
    <source>
        <dbReference type="EMBL" id="EEN49802.1"/>
    </source>
</evidence>
<keyword evidence="3" id="KW-0677">Repeat</keyword>
<feature type="compositionally biased region" description="Polar residues" evidence="4">
    <location>
        <begin position="1139"/>
        <end position="1150"/>
    </location>
</feature>
<proteinExistence type="predicted"/>
<evidence type="ECO:0000256" key="2">
    <source>
        <dbReference type="ARBA" id="ARBA00022525"/>
    </source>
</evidence>
<protein>
    <submittedName>
        <fullName evidence="5">Uncharacterized protein</fullName>
    </submittedName>
</protein>
<name>C3ZC30_BRAFL</name>
<evidence type="ECO:0000256" key="3">
    <source>
        <dbReference type="ARBA" id="ARBA00022737"/>
    </source>
</evidence>
<keyword evidence="2" id="KW-0964">Secreted</keyword>
<reference evidence="5" key="1">
    <citation type="journal article" date="2008" name="Nature">
        <title>The amphioxus genome and the evolution of the chordate karyotype.</title>
        <authorList>
            <consortium name="US DOE Joint Genome Institute (JGI-PGF)"/>
            <person name="Putnam N.H."/>
            <person name="Butts T."/>
            <person name="Ferrier D.E.K."/>
            <person name="Furlong R.F."/>
            <person name="Hellsten U."/>
            <person name="Kawashima T."/>
            <person name="Robinson-Rechavi M."/>
            <person name="Shoguchi E."/>
            <person name="Terry A."/>
            <person name="Yu J.-K."/>
            <person name="Benito-Gutierrez E.L."/>
            <person name="Dubchak I."/>
            <person name="Garcia-Fernandez J."/>
            <person name="Gibson-Brown J.J."/>
            <person name="Grigoriev I.V."/>
            <person name="Horton A.C."/>
            <person name="de Jong P.J."/>
            <person name="Jurka J."/>
            <person name="Kapitonov V.V."/>
            <person name="Kohara Y."/>
            <person name="Kuroki Y."/>
            <person name="Lindquist E."/>
            <person name="Lucas S."/>
            <person name="Osoegawa K."/>
            <person name="Pennacchio L.A."/>
            <person name="Salamov A.A."/>
            <person name="Satou Y."/>
            <person name="Sauka-Spengler T."/>
            <person name="Schmutz J."/>
            <person name="Shin-I T."/>
            <person name="Toyoda A."/>
            <person name="Bronner-Fraser M."/>
            <person name="Fujiyama A."/>
            <person name="Holland L.Z."/>
            <person name="Holland P.W.H."/>
            <person name="Satoh N."/>
            <person name="Rokhsar D.S."/>
        </authorList>
    </citation>
    <scope>NUCLEOTIDE SEQUENCE [LARGE SCALE GENOMIC DNA]</scope>
    <source>
        <strain evidence="5">S238N-H82</strain>
        <tissue evidence="5">Testes</tissue>
    </source>
</reference>
<dbReference type="SUPFAM" id="SSF48552">
    <property type="entry name" value="Serum albumin-like"/>
    <property type="match status" value="2"/>
</dbReference>
<comment type="subcellular location">
    <subcellularLocation>
        <location evidence="1">Secreted</location>
    </subcellularLocation>
</comment>
<dbReference type="STRING" id="7739.C3ZC30"/>
<evidence type="ECO:0000256" key="1">
    <source>
        <dbReference type="ARBA" id="ARBA00004613"/>
    </source>
</evidence>
<dbReference type="Gene3D" id="1.10.246.10">
    <property type="match status" value="2"/>
</dbReference>
<organism>
    <name type="scientific">Branchiostoma floridae</name>
    <name type="common">Florida lancelet</name>
    <name type="synonym">Amphioxus</name>
    <dbReference type="NCBI Taxonomy" id="7739"/>
    <lineage>
        <taxon>Eukaryota</taxon>
        <taxon>Metazoa</taxon>
        <taxon>Chordata</taxon>
        <taxon>Cephalochordata</taxon>
        <taxon>Leptocardii</taxon>
        <taxon>Amphioxiformes</taxon>
        <taxon>Branchiostomatidae</taxon>
        <taxon>Branchiostoma</taxon>
    </lineage>
</organism>
<sequence>MMHGKKWGGKWGKKSMKQGGWAKKSLPSWKPNKELLGKQRVSDLQKCCSATGEEQVSCFEAMRLTNIDQTCHFSLEFVNSIMMPCCELSGEERLSCMDQSRYGFDSQIHSKDYTKNITFVQGFLHFVQMNMMSQRPPAFNEQTAGSYCQKVRRDSLYSLEESEEPTLLRLDPLQRFSMLSVHQERCCRKDGQEAAACLEDIRQKRVNKLCEMYPKVDQWMDTLVNKTNGTYLHKYVQEAVTYIKADVPEHRCCRSNDADRMSCFAQEWRPYSPAADSRDFSAELSFYNNKMNDFANVAVRWLMSCPYIQKMMSSFKGGKPMMEMSPANKTVKRYHSGKDIDSVYFFVPRGEDTIRVEEICKKVSYMTDNPTPRVPSNFTVSAEVAKRRVAQLGECCSYESTDRAECFDSLRQNSADEVCESCPKMNRHLLPEYPCCAETGSNRLMCMDQKTYGYDEDRHTVDFSAQLDEFYTQKFILKSVMDPSKATGRRMNATATKTYCDWKQKMSQKKCKKVMWGIYKDMSEIWSKKAECCQKETVEAQQECMNGVFQTRVDDVCIWLEEPVSDSMSTLEKIARSKPSRVCCELEGQSSSRYDCFAQAAGAEYNPYTDSRDYSDILQPYHEEYSNLLKEHNVQVHVKKPARVIPARLISPCEETCTCYPCSSDHFVDVIESRVANYQQCCSTDADSLVECFNNLRQSSVDEHCQMEQNAPHREVDIAHPCCEVTDGRLQCFDQQLYKYTSEIHDVDFSDELHKFHSGIYKMKSMWNKWEDRWAEALECCALDTSEERQDCLDGLREEKNNLFCQVQQEMGGVLEGSKIEQIIRNQPQHPCCVAQQEMSGVLEGSKIDQIIHNQPQHPCCVEEGELRSDCFDQDVNEYNPYKHAEDFTQRMQQYEQDFQEYLDDRNIKAVTGPVDDAPVLRRVHQTKHQVGGTAQALYSFARSRTVPSGYGAPVLPCVTDSLTPPLLWGSCAAVCNGLPHPSPVGYGAPVLPCVTDSLPPPLLWGSCAAVCNGLPPPSPVGDGAPVLPCVTDSLPPPLCWGSCAAVCNGLPPPSPVGAVCNGLPHPSPVGAVCNGPPHPSPVGAVCNGLPHPSPVGAVCNGLPHTSPVGDGGVGMMCCGRRLDRQPGQRAKATAGQGLLSQRRSVSAKLSTFRAHKQDRLQDRES</sequence>
<feature type="region of interest" description="Disordered" evidence="4">
    <location>
        <begin position="1"/>
        <end position="24"/>
    </location>
</feature>
<feature type="region of interest" description="Disordered" evidence="4">
    <location>
        <begin position="1126"/>
        <end position="1166"/>
    </location>
</feature>